<dbReference type="SUPFAM" id="SSF57863">
    <property type="entry name" value="ArfGap/RecO-like zinc finger"/>
    <property type="match status" value="1"/>
</dbReference>
<dbReference type="InterPro" id="IPR011993">
    <property type="entry name" value="PH-like_dom_sf"/>
</dbReference>
<dbReference type="Gene3D" id="2.30.29.30">
    <property type="entry name" value="Pleckstrin-homology domain (PH domain)/Phosphotyrosine-binding domain (PTB)"/>
    <property type="match status" value="1"/>
</dbReference>
<evidence type="ECO:0000313" key="7">
    <source>
        <dbReference type="EMBL" id="KAF6160404.1"/>
    </source>
</evidence>
<dbReference type="Proteomes" id="UP000541444">
    <property type="component" value="Unassembled WGS sequence"/>
</dbReference>
<keyword evidence="5" id="KW-1133">Transmembrane helix</keyword>
<evidence type="ECO:0000256" key="5">
    <source>
        <dbReference type="SAM" id="Phobius"/>
    </source>
</evidence>
<evidence type="ECO:0000256" key="3">
    <source>
        <dbReference type="ARBA" id="ARBA00022833"/>
    </source>
</evidence>
<dbReference type="EMBL" id="JACGCM010001165">
    <property type="protein sequence ID" value="KAF6160404.1"/>
    <property type="molecule type" value="Genomic_DNA"/>
</dbReference>
<accession>A0A7J7N028</accession>
<sequence length="441" mass="50296">MMADHIKACNLSTTSDEFDAWGKCLKGFKHLGMDVRFLRIELKRLKKIVCGSEHDSKERKEALAQQARMSGEIKTLEAKLVDLKDAAEKLDTEVAKHTNNTESRELKLQKELDAHFICCFIHCDPCHDIKHFNASTSNRCSLCGRPCKELAFTRKEVEGIVLLGFDGKRGSTSWLLRREIKVERRLKGFKKKMCYIIQVQTIRQGYLSKRSSSLRSDWKRRFFVHDSRGMLYYYRKQSSKPSGAGSQLSSQRNNNSSELGVCLLAQAESAVDQLDWIEKIVGVITSLLSSQSPEPVNNHFEERFLYGNCFGITPPLIIYIMHIFHFQRLPTSPIGSCHYRSASETSSFESSCDFDHSTSEEYTSERNLLTGHYGRLARVSQQHRLSKKLEKPIDVLRRVCGNNKCIDCGAPDPDWASLNLGASFALSARVFIVILVYIYQR</sequence>
<evidence type="ECO:0000256" key="4">
    <source>
        <dbReference type="SAM" id="Coils"/>
    </source>
</evidence>
<dbReference type="SUPFAM" id="SSF50729">
    <property type="entry name" value="PH domain-like"/>
    <property type="match status" value="1"/>
</dbReference>
<dbReference type="InterPro" id="IPR001849">
    <property type="entry name" value="PH_domain"/>
</dbReference>
<evidence type="ECO:0000259" key="6">
    <source>
        <dbReference type="PROSITE" id="PS50003"/>
    </source>
</evidence>
<evidence type="ECO:0000256" key="1">
    <source>
        <dbReference type="ARBA" id="ARBA00022723"/>
    </source>
</evidence>
<feature type="transmembrane region" description="Helical" evidence="5">
    <location>
        <begin position="415"/>
        <end position="439"/>
    </location>
</feature>
<keyword evidence="8" id="KW-1185">Reference proteome</keyword>
<evidence type="ECO:0000313" key="8">
    <source>
        <dbReference type="Proteomes" id="UP000541444"/>
    </source>
</evidence>
<keyword evidence="1" id="KW-0479">Metal-binding</keyword>
<proteinExistence type="predicted"/>
<dbReference type="GO" id="GO:0005096">
    <property type="term" value="F:GTPase activator activity"/>
    <property type="evidence" value="ECO:0007669"/>
    <property type="project" value="InterPro"/>
</dbReference>
<dbReference type="PANTHER" id="PTHR23180:SF160">
    <property type="entry name" value="ADP-RIBOSYLATION FACTOR GTPASE-ACTIVATING PROTEIN EFFECTOR PROTEIN 1"/>
    <property type="match status" value="1"/>
</dbReference>
<name>A0A7J7N028_9MAGN</name>
<keyword evidence="4" id="KW-0175">Coiled coil</keyword>
<dbReference type="Gene3D" id="1.10.220.150">
    <property type="entry name" value="Arf GTPase activating protein"/>
    <property type="match status" value="1"/>
</dbReference>
<feature type="domain" description="PH" evidence="6">
    <location>
        <begin position="200"/>
        <end position="239"/>
    </location>
</feature>
<dbReference type="PANTHER" id="PTHR23180">
    <property type="entry name" value="CENTAURIN/ARF"/>
    <property type="match status" value="1"/>
</dbReference>
<protein>
    <recommendedName>
        <fullName evidence="6">PH domain-containing protein</fullName>
    </recommendedName>
</protein>
<keyword evidence="2" id="KW-0863">Zinc-finger</keyword>
<dbReference type="InterPro" id="IPR038508">
    <property type="entry name" value="ArfGAP_dom_sf"/>
</dbReference>
<dbReference type="InterPro" id="IPR037278">
    <property type="entry name" value="ARFGAP/RecO"/>
</dbReference>
<keyword evidence="3" id="KW-0862">Zinc</keyword>
<dbReference type="GO" id="GO:0008270">
    <property type="term" value="F:zinc ion binding"/>
    <property type="evidence" value="ECO:0007669"/>
    <property type="project" value="UniProtKB-KW"/>
</dbReference>
<keyword evidence="5" id="KW-0812">Transmembrane</keyword>
<evidence type="ECO:0000256" key="2">
    <source>
        <dbReference type="ARBA" id="ARBA00022771"/>
    </source>
</evidence>
<organism evidence="7 8">
    <name type="scientific">Kingdonia uniflora</name>
    <dbReference type="NCBI Taxonomy" id="39325"/>
    <lineage>
        <taxon>Eukaryota</taxon>
        <taxon>Viridiplantae</taxon>
        <taxon>Streptophyta</taxon>
        <taxon>Embryophyta</taxon>
        <taxon>Tracheophyta</taxon>
        <taxon>Spermatophyta</taxon>
        <taxon>Magnoliopsida</taxon>
        <taxon>Ranunculales</taxon>
        <taxon>Circaeasteraceae</taxon>
        <taxon>Kingdonia</taxon>
    </lineage>
</organism>
<comment type="caution">
    <text evidence="7">The sequence shown here is derived from an EMBL/GenBank/DDBJ whole genome shotgun (WGS) entry which is preliminary data.</text>
</comment>
<reference evidence="7 8" key="1">
    <citation type="journal article" date="2020" name="IScience">
        <title>Genome Sequencing of the Endangered Kingdonia uniflora (Circaeasteraceae, Ranunculales) Reveals Potential Mechanisms of Evolutionary Specialization.</title>
        <authorList>
            <person name="Sun Y."/>
            <person name="Deng T."/>
            <person name="Zhang A."/>
            <person name="Moore M.J."/>
            <person name="Landis J.B."/>
            <person name="Lin N."/>
            <person name="Zhang H."/>
            <person name="Zhang X."/>
            <person name="Huang J."/>
            <person name="Zhang X."/>
            <person name="Sun H."/>
            <person name="Wang H."/>
        </authorList>
    </citation>
    <scope>NUCLEOTIDE SEQUENCE [LARGE SCALE GENOMIC DNA]</scope>
    <source>
        <strain evidence="7">TB1705</strain>
        <tissue evidence="7">Leaf</tissue>
    </source>
</reference>
<gene>
    <name evidence="7" type="ORF">GIB67_019173</name>
</gene>
<dbReference type="InterPro" id="IPR045258">
    <property type="entry name" value="ACAP1/2/3-like"/>
</dbReference>
<keyword evidence="5" id="KW-0472">Membrane</keyword>
<feature type="coiled-coil region" evidence="4">
    <location>
        <begin position="59"/>
        <end position="100"/>
    </location>
</feature>
<dbReference type="PROSITE" id="PS50003">
    <property type="entry name" value="PH_DOMAIN"/>
    <property type="match status" value="1"/>
</dbReference>
<dbReference type="AlphaFoldDB" id="A0A7J7N028"/>